<dbReference type="STRING" id="290315.Clim_1359"/>
<keyword evidence="4 15" id="KW-0227">DNA damage</keyword>
<dbReference type="GO" id="GO:0000724">
    <property type="term" value="P:double-strand break repair via homologous recombination"/>
    <property type="evidence" value="ECO:0007669"/>
    <property type="project" value="UniProtKB-UniRule"/>
</dbReference>
<dbReference type="Gene3D" id="3.40.50.300">
    <property type="entry name" value="P-loop containing nucleotide triphosphate hydrolases"/>
    <property type="match status" value="2"/>
</dbReference>
<dbReference type="Gene3D" id="1.10.486.10">
    <property type="entry name" value="PCRA, domain 4"/>
    <property type="match status" value="1"/>
</dbReference>
<dbReference type="Pfam" id="PF00580">
    <property type="entry name" value="UvrD-helicase"/>
    <property type="match status" value="1"/>
</dbReference>
<keyword evidence="9 15" id="KW-0460">Magnesium</keyword>
<protein>
    <recommendedName>
        <fullName evidence="15">RecBCD enzyme subunit RecB</fullName>
        <ecNumber evidence="15">3.1.11.5</ecNumber>
        <ecNumber evidence="15">5.6.2.4</ecNumber>
    </recommendedName>
    <alternativeName>
        <fullName evidence="15">DNA 3'-5' helicase subunit RecB</fullName>
    </alternativeName>
    <alternativeName>
        <fullName evidence="15">Exonuclease V subunit RecB</fullName>
        <shortName evidence="15">ExoV subunit RecB</shortName>
    </alternativeName>
    <alternativeName>
        <fullName evidence="15">Helicase/nuclease RecBCD subunit RecB</fullName>
    </alternativeName>
</protein>
<feature type="binding site" evidence="15">
    <location>
        <position position="1108"/>
    </location>
    <ligand>
        <name>Mg(2+)</name>
        <dbReference type="ChEBI" id="CHEBI:18420"/>
    </ligand>
</feature>
<dbReference type="InterPro" id="IPR011335">
    <property type="entry name" value="Restrct_endonuc-II-like"/>
</dbReference>
<evidence type="ECO:0000259" key="18">
    <source>
        <dbReference type="PROSITE" id="PS51217"/>
    </source>
</evidence>
<dbReference type="CDD" id="cd22352">
    <property type="entry name" value="RecB_C-like"/>
    <property type="match status" value="1"/>
</dbReference>
<name>B3ECZ4_CHLL2</name>
<evidence type="ECO:0000256" key="12">
    <source>
        <dbReference type="ARBA" id="ARBA00023235"/>
    </source>
</evidence>
<keyword evidence="7 15" id="KW-0269">Exonuclease</keyword>
<feature type="binding site" evidence="16">
    <location>
        <begin position="21"/>
        <end position="28"/>
    </location>
    <ligand>
        <name>ATP</name>
        <dbReference type="ChEBI" id="CHEBI:30616"/>
    </ligand>
</feature>
<comment type="catalytic activity">
    <reaction evidence="14 15">
        <text>ATP + H2O = ADP + phosphate + H(+)</text>
        <dbReference type="Rhea" id="RHEA:13065"/>
        <dbReference type="ChEBI" id="CHEBI:15377"/>
        <dbReference type="ChEBI" id="CHEBI:15378"/>
        <dbReference type="ChEBI" id="CHEBI:30616"/>
        <dbReference type="ChEBI" id="CHEBI:43474"/>
        <dbReference type="ChEBI" id="CHEBI:456216"/>
        <dbReference type="EC" id="5.6.2.4"/>
    </reaction>
</comment>
<dbReference type="EC" id="5.6.2.4" evidence="15"/>
<dbReference type="InterPro" id="IPR027417">
    <property type="entry name" value="P-loop_NTPase"/>
</dbReference>
<evidence type="ECO:0000256" key="16">
    <source>
        <dbReference type="PROSITE-ProRule" id="PRU00560"/>
    </source>
</evidence>
<dbReference type="OrthoDB" id="9810135at2"/>
<evidence type="ECO:0000256" key="10">
    <source>
        <dbReference type="ARBA" id="ARBA00023125"/>
    </source>
</evidence>
<evidence type="ECO:0000313" key="20">
    <source>
        <dbReference type="Proteomes" id="UP000008841"/>
    </source>
</evidence>
<dbReference type="PROSITE" id="PS51217">
    <property type="entry name" value="UVRD_HELICASE_CTER"/>
    <property type="match status" value="1"/>
</dbReference>
<comment type="cofactor">
    <cofactor evidence="15">
        <name>Mg(2+)</name>
        <dbReference type="ChEBI" id="CHEBI:18420"/>
    </cofactor>
    <text evidence="15">Binds 1 Mg(2+) ion per subunit.</text>
</comment>
<proteinExistence type="inferred from homology"/>
<accession>B3ECZ4</accession>
<keyword evidence="11 15" id="KW-0234">DNA repair</keyword>
<dbReference type="HAMAP" id="MF_01485">
    <property type="entry name" value="RecB"/>
    <property type="match status" value="1"/>
</dbReference>
<evidence type="ECO:0000256" key="5">
    <source>
        <dbReference type="ARBA" id="ARBA00022801"/>
    </source>
</evidence>
<comment type="domain">
    <text evidence="15">The N-terminal DNA-binding domain is a ssDNA-dependent ATPase and has ATP-dependent 3'-5' helicase function. This domain interacts with RecC.</text>
</comment>
<dbReference type="AlphaFoldDB" id="B3ECZ4"/>
<evidence type="ECO:0000256" key="2">
    <source>
        <dbReference type="ARBA" id="ARBA00022723"/>
    </source>
</evidence>
<dbReference type="RefSeq" id="WP_012466296.1">
    <property type="nucleotide sequence ID" value="NC_010803.1"/>
</dbReference>
<dbReference type="InterPro" id="IPR014016">
    <property type="entry name" value="UvrD-like_ATP-bd"/>
</dbReference>
<evidence type="ECO:0000256" key="7">
    <source>
        <dbReference type="ARBA" id="ARBA00022839"/>
    </source>
</evidence>
<feature type="region of interest" description="DNA-binding and helicase activity, interacts with RecC" evidence="15">
    <location>
        <begin position="1"/>
        <end position="872"/>
    </location>
</feature>
<dbReference type="GO" id="GO:0000287">
    <property type="term" value="F:magnesium ion binding"/>
    <property type="evidence" value="ECO:0007669"/>
    <property type="project" value="UniProtKB-UniRule"/>
</dbReference>
<feature type="active site" description="For nuclease activity" evidence="15">
    <location>
        <position position="1121"/>
    </location>
</feature>
<dbReference type="eggNOG" id="COG1074">
    <property type="taxonomic scope" value="Bacteria"/>
</dbReference>
<dbReference type="InterPro" id="IPR011604">
    <property type="entry name" value="PDDEXK-like_dom_sf"/>
</dbReference>
<keyword evidence="8 15" id="KW-0067">ATP-binding</keyword>
<evidence type="ECO:0000256" key="6">
    <source>
        <dbReference type="ARBA" id="ARBA00022806"/>
    </source>
</evidence>
<gene>
    <name evidence="15" type="primary">recB</name>
    <name evidence="19" type="ordered locus">Clim_1359</name>
</gene>
<dbReference type="InterPro" id="IPR014017">
    <property type="entry name" value="DNA_helicase_UvrD-like_C"/>
</dbReference>
<comment type="function">
    <text evidence="15">A helicase/nuclease that prepares dsDNA breaks (DSB) for recombinational DNA repair. Binds to DSBs and unwinds DNA via a highly rapid and processive ATP-dependent bidirectional helicase activity. Unwinds dsDNA until it encounters a Chi (crossover hotspot instigator) sequence from the 3' direction. Cuts ssDNA a few nucleotides 3' to the Chi site. The properties and activities of the enzyme are changed at Chi. The Chi-altered holoenzyme produces a long 3'-ssDNA overhang and facilitates RecA-binding to the ssDNA for homologous DNA recombination and repair. Holoenzyme degrades any linearized DNA that is unable to undergo homologous recombination. In the holoenzyme this subunit contributes ATPase, 3'-5' helicase, exonuclease activity and loads RecA onto ssDNA.</text>
</comment>
<dbReference type="InterPro" id="IPR000212">
    <property type="entry name" value="DNA_helicase_UvrD/REP"/>
</dbReference>
<evidence type="ECO:0000256" key="11">
    <source>
        <dbReference type="ARBA" id="ARBA00023204"/>
    </source>
</evidence>
<comment type="catalytic activity">
    <reaction evidence="13 15">
        <text>Couples ATP hydrolysis with the unwinding of duplex DNA by translocating in the 3'-5' direction.</text>
        <dbReference type="EC" id="5.6.2.4"/>
    </reaction>
</comment>
<keyword evidence="12 15" id="KW-0413">Isomerase</keyword>
<dbReference type="SUPFAM" id="SSF52980">
    <property type="entry name" value="Restriction endonuclease-like"/>
    <property type="match status" value="1"/>
</dbReference>
<dbReference type="NCBIfam" id="TIGR00609">
    <property type="entry name" value="recB"/>
    <property type="match status" value="1"/>
</dbReference>
<keyword evidence="5 15" id="KW-0378">Hydrolase</keyword>
<feature type="binding site" evidence="15">
    <location>
        <position position="1121"/>
    </location>
    <ligand>
        <name>Mg(2+)</name>
        <dbReference type="ChEBI" id="CHEBI:18420"/>
    </ligand>
</feature>
<dbReference type="PANTHER" id="PTHR11070">
    <property type="entry name" value="UVRD / RECB / PCRA DNA HELICASE FAMILY MEMBER"/>
    <property type="match status" value="1"/>
</dbReference>
<dbReference type="Proteomes" id="UP000008841">
    <property type="component" value="Chromosome"/>
</dbReference>
<dbReference type="GO" id="GO:0008854">
    <property type="term" value="F:exodeoxyribonuclease V activity"/>
    <property type="evidence" value="ECO:0007669"/>
    <property type="project" value="UniProtKB-EC"/>
</dbReference>
<dbReference type="GO" id="GO:0016887">
    <property type="term" value="F:ATP hydrolysis activity"/>
    <property type="evidence" value="ECO:0007669"/>
    <property type="project" value="RHEA"/>
</dbReference>
<keyword evidence="2 15" id="KW-0479">Metal-binding</keyword>
<evidence type="ECO:0000256" key="8">
    <source>
        <dbReference type="ARBA" id="ARBA00022840"/>
    </source>
</evidence>
<dbReference type="GO" id="GO:0003677">
    <property type="term" value="F:DNA binding"/>
    <property type="evidence" value="ECO:0007669"/>
    <property type="project" value="UniProtKB-UniRule"/>
</dbReference>
<dbReference type="EMBL" id="CP001097">
    <property type="protein sequence ID" value="ACD90419.1"/>
    <property type="molecule type" value="Genomic_DNA"/>
</dbReference>
<dbReference type="SUPFAM" id="SSF52540">
    <property type="entry name" value="P-loop containing nucleoside triphosphate hydrolases"/>
    <property type="match status" value="1"/>
</dbReference>
<dbReference type="GO" id="GO:0005829">
    <property type="term" value="C:cytosol"/>
    <property type="evidence" value="ECO:0007669"/>
    <property type="project" value="TreeGrafter"/>
</dbReference>
<dbReference type="InterPro" id="IPR004586">
    <property type="entry name" value="RecB"/>
</dbReference>
<sequence length="1226" mass="136677">MTIRILDHSTVPLSGMNLIEASAGTGKTWAITSLYLRLLLEKELRPEQILVVTYTEAATRELHARIRRRIRQALDAMRGDPTDDPFLIDLCDRAAQAGEEERAALLLEAALAEFDTAAIFTIHGFCNRALQDHAFESGALYDTEIVTDQSALAREVIDDFWRERFFGSADRLLGYALLKGWSPDAFMAFLKSLQLSGRDEVIPVYGEAEIARIGHEAEAAFDEVRRIWSEEKEPVSALLRTGKGLSRSEKAYRADRVEQLLSDMEVFVAAGNPFGLFDGFDKLTASGIASGTKSSGTAPSHPLFDTCERLQAAADERLQALKSEVVAFYRKRLPERKKERNIRFFDDLLADLYQALQGGCEIAATPGGLEASAIIEIGLEAAALAEALRNRYRAALIDEFQDTDPVQYDIFRRIYAGSEAPLFLIGDPKQAIYSFRGADIFAYLQAASDVGRERSFTLNTNWRSVPKLLDGFNLLFDSARHPFVFDNIPSPPLVAGKELPRDAESPVPPLEICLLRSGDGDGSLKSGESERFAAGACASMVTETINGGSDAGDIAVIVRTHRQARMMQTALRECGIVSVMRSDESVFASVEAEEVRILVTALAEPGRESLVRAALVTPLFGLNGSDIARLNDDENAWVERLQQFREYHRLWQECGFMVMVRELMRREAVRERLLALSGSSGERALTNVLHCFELLHREAHSRGLGMEGLVTWFGERVAAKEPGEEYQIRLESDEPAVRIVTAHVSKGLQYPIVFCPFQFGGGNGSGDVVLFHDDDGRMKRDFGSRAIERHRALASREFLAENLRLFYVALTRAERRCIFFTARIVDARQSGRTPMLSPSSYLLYVSDEASQSPRLIGEAQQELAALDAGTMAERLQNISDESGGAIRLRRLSLDDDLTVPLIRTAAADSPSFALREFTASLETDWRIASFTTLSRHHHMAFELPDRDESTPEQQAAAAPAVLPDTDRSIFAFPKGAGAGILMHSIFETLDFANAIDDTSESHIEEASIRALDRYGYERHWQPCLTGMVQQVLRTELSSQEGNFTLGGLRQGSWSTELEFFFPLRHVTSPRLSELLMRHGVIPNGADPAAALQALDFTPVKGMLMGFMDMVFEAKGRYYLLDWKSNHLGNAVEAYHRERLGKAMQENLYRLQYLLYTVALDRFLSLRVPGYRYDTHFGGAIYVFLRGVSVERGEEYGFYRDLPSEALIRELQELLIETETGTGESEA</sequence>
<comment type="miscellaneous">
    <text evidence="15">In the RecBCD complex, RecB has a slow 3'-5' helicase, an exonuclease activity and loads RecA onto ssDNA, RecD has a fast 5'-3' helicase activity, while RecC stimulates the ATPase and processivity of the RecB helicase and contributes to recognition of the Chi site.</text>
</comment>
<feature type="region of interest" description="Nuclease activity, interacts with RecD and RecA" evidence="15">
    <location>
        <begin position="924"/>
        <end position="1226"/>
    </location>
</feature>
<keyword evidence="1 15" id="KW-0540">Nuclease</keyword>
<feature type="domain" description="UvrD-like helicase ATP-binding" evidence="17">
    <location>
        <begin position="1"/>
        <end position="465"/>
    </location>
</feature>
<dbReference type="HOGENOM" id="CLU_001114_6_1_10"/>
<dbReference type="GO" id="GO:0043138">
    <property type="term" value="F:3'-5' DNA helicase activity"/>
    <property type="evidence" value="ECO:0007669"/>
    <property type="project" value="UniProtKB-UniRule"/>
</dbReference>
<dbReference type="GO" id="GO:0009338">
    <property type="term" value="C:exodeoxyribonuclease V complex"/>
    <property type="evidence" value="ECO:0007669"/>
    <property type="project" value="TreeGrafter"/>
</dbReference>
<evidence type="ECO:0000256" key="1">
    <source>
        <dbReference type="ARBA" id="ARBA00022722"/>
    </source>
</evidence>
<evidence type="ECO:0000256" key="15">
    <source>
        <dbReference type="HAMAP-Rule" id="MF_01485"/>
    </source>
</evidence>
<comment type="subunit">
    <text evidence="15">Heterotrimer of RecB, RecC and RecD. All subunits contribute to DNA-binding. Interacts with RecA.</text>
</comment>
<comment type="similarity">
    <text evidence="15">Belongs to the helicase family. UvrD subfamily.</text>
</comment>
<evidence type="ECO:0000256" key="9">
    <source>
        <dbReference type="ARBA" id="ARBA00022842"/>
    </source>
</evidence>
<organism evidence="19 20">
    <name type="scientific">Chlorobium limicola (strain DSM 245 / NBRC 103803 / 6330)</name>
    <dbReference type="NCBI Taxonomy" id="290315"/>
    <lineage>
        <taxon>Bacteria</taxon>
        <taxon>Pseudomonadati</taxon>
        <taxon>Chlorobiota</taxon>
        <taxon>Chlorobiia</taxon>
        <taxon>Chlorobiales</taxon>
        <taxon>Chlorobiaceae</taxon>
        <taxon>Chlorobium/Pelodictyon group</taxon>
        <taxon>Chlorobium</taxon>
    </lineage>
</organism>
<evidence type="ECO:0000256" key="3">
    <source>
        <dbReference type="ARBA" id="ARBA00022741"/>
    </source>
</evidence>
<evidence type="ECO:0000256" key="14">
    <source>
        <dbReference type="ARBA" id="ARBA00048988"/>
    </source>
</evidence>
<comment type="domain">
    <text evidence="15">The C-terminal domain has nuclease activity and interacts with RecD. It interacts with RecA, facilitating its loading onto ssDNA.</text>
</comment>
<dbReference type="Gene3D" id="3.90.320.10">
    <property type="match status" value="1"/>
</dbReference>
<dbReference type="GO" id="GO:0005524">
    <property type="term" value="F:ATP binding"/>
    <property type="evidence" value="ECO:0007669"/>
    <property type="project" value="UniProtKB-UniRule"/>
</dbReference>
<keyword evidence="6 15" id="KW-0347">Helicase</keyword>
<dbReference type="PANTHER" id="PTHR11070:SF23">
    <property type="entry name" value="RECBCD ENZYME SUBUNIT RECB"/>
    <property type="match status" value="1"/>
</dbReference>
<dbReference type="PROSITE" id="PS51198">
    <property type="entry name" value="UVRD_HELICASE_ATP_BIND"/>
    <property type="match status" value="1"/>
</dbReference>
<keyword evidence="10 15" id="KW-0238">DNA-binding</keyword>
<dbReference type="Pfam" id="PF13361">
    <property type="entry name" value="UvrD_C"/>
    <property type="match status" value="1"/>
</dbReference>
<evidence type="ECO:0000256" key="4">
    <source>
        <dbReference type="ARBA" id="ARBA00022763"/>
    </source>
</evidence>
<feature type="domain" description="UvrD-like helicase C-terminal" evidence="18">
    <location>
        <begin position="490"/>
        <end position="747"/>
    </location>
</feature>
<reference evidence="19 20" key="1">
    <citation type="submission" date="2008-05" db="EMBL/GenBank/DDBJ databases">
        <title>Complete sequence of Chlorobium limicola DSM 245.</title>
        <authorList>
            <consortium name="US DOE Joint Genome Institute"/>
            <person name="Lucas S."/>
            <person name="Copeland A."/>
            <person name="Lapidus A."/>
            <person name="Glavina del Rio T."/>
            <person name="Dalin E."/>
            <person name="Tice H."/>
            <person name="Bruce D."/>
            <person name="Goodwin L."/>
            <person name="Pitluck S."/>
            <person name="Schmutz J."/>
            <person name="Larimer F."/>
            <person name="Land M."/>
            <person name="Hauser L."/>
            <person name="Kyrpides N."/>
            <person name="Ovchinnikova G."/>
            <person name="Zhao F."/>
            <person name="Li T."/>
            <person name="Liu Z."/>
            <person name="Overmann J."/>
            <person name="Bryant D.A."/>
            <person name="Richardson P."/>
        </authorList>
    </citation>
    <scope>NUCLEOTIDE SEQUENCE [LARGE SCALE GENOMIC DNA]</scope>
    <source>
        <strain evidence="20">DSM 245 / NBRC 103803 / 6330</strain>
    </source>
</reference>
<evidence type="ECO:0000256" key="13">
    <source>
        <dbReference type="ARBA" id="ARBA00034617"/>
    </source>
</evidence>
<evidence type="ECO:0000313" key="19">
    <source>
        <dbReference type="EMBL" id="ACD90419.1"/>
    </source>
</evidence>
<dbReference type="Gene3D" id="1.10.3170.10">
    <property type="entry name" value="Recbcd, chain B, domain 2"/>
    <property type="match status" value="1"/>
</dbReference>
<comment type="catalytic activity">
    <reaction evidence="15">
        <text>Exonucleolytic cleavage (in the presence of ATP) in either 5'- to 3'- or 3'- to 5'-direction to yield 5'-phosphooligonucleotides.</text>
        <dbReference type="EC" id="3.1.11.5"/>
    </reaction>
</comment>
<evidence type="ECO:0000259" key="17">
    <source>
        <dbReference type="PROSITE" id="PS51198"/>
    </source>
</evidence>
<dbReference type="EC" id="3.1.11.5" evidence="15"/>
<dbReference type="KEGG" id="cli:Clim_1359"/>
<keyword evidence="3 15" id="KW-0547">Nucleotide-binding</keyword>
<feature type="binding site" evidence="15">
    <location>
        <position position="983"/>
    </location>
    <ligand>
        <name>Mg(2+)</name>
        <dbReference type="ChEBI" id="CHEBI:18420"/>
    </ligand>
</feature>